<accession>A0AAV9BN94</accession>
<evidence type="ECO:0000313" key="6">
    <source>
        <dbReference type="Proteomes" id="UP001179952"/>
    </source>
</evidence>
<evidence type="ECO:0000256" key="2">
    <source>
        <dbReference type="ARBA" id="ARBA00022472"/>
    </source>
</evidence>
<comment type="similarity">
    <text evidence="1">Belongs to the mTERF family.</text>
</comment>
<keyword evidence="3" id="KW-0809">Transit peptide</keyword>
<name>A0AAV9BN94_ACOGR</name>
<keyword evidence="2" id="KW-0806">Transcription termination</keyword>
<organism evidence="5 6">
    <name type="scientific">Acorus gramineus</name>
    <name type="common">Dwarf sweet flag</name>
    <dbReference type="NCBI Taxonomy" id="55184"/>
    <lineage>
        <taxon>Eukaryota</taxon>
        <taxon>Viridiplantae</taxon>
        <taxon>Streptophyta</taxon>
        <taxon>Embryophyta</taxon>
        <taxon>Tracheophyta</taxon>
        <taxon>Spermatophyta</taxon>
        <taxon>Magnoliopsida</taxon>
        <taxon>Liliopsida</taxon>
        <taxon>Acoraceae</taxon>
        <taxon>Acorus</taxon>
    </lineage>
</organism>
<dbReference type="Proteomes" id="UP001179952">
    <property type="component" value="Unassembled WGS sequence"/>
</dbReference>
<gene>
    <name evidence="5" type="ORF">QJS04_geneDACA003571</name>
</gene>
<keyword evidence="6" id="KW-1185">Reference proteome</keyword>
<dbReference type="PANTHER" id="PTHR13068:SF236">
    <property type="entry name" value="OS02G0749800 PROTEIN"/>
    <property type="match status" value="1"/>
</dbReference>
<dbReference type="GO" id="GO:0003676">
    <property type="term" value="F:nucleic acid binding"/>
    <property type="evidence" value="ECO:0007669"/>
    <property type="project" value="InterPro"/>
</dbReference>
<dbReference type="GO" id="GO:0006353">
    <property type="term" value="P:DNA-templated transcription termination"/>
    <property type="evidence" value="ECO:0007669"/>
    <property type="project" value="UniProtKB-KW"/>
</dbReference>
<reference evidence="5" key="2">
    <citation type="submission" date="2023-06" db="EMBL/GenBank/DDBJ databases">
        <authorList>
            <person name="Ma L."/>
            <person name="Liu K.-W."/>
            <person name="Li Z."/>
            <person name="Hsiao Y.-Y."/>
            <person name="Qi Y."/>
            <person name="Fu T."/>
            <person name="Tang G."/>
            <person name="Zhang D."/>
            <person name="Sun W.-H."/>
            <person name="Liu D.-K."/>
            <person name="Li Y."/>
            <person name="Chen G.-Z."/>
            <person name="Liu X.-D."/>
            <person name="Liao X.-Y."/>
            <person name="Jiang Y.-T."/>
            <person name="Yu X."/>
            <person name="Hao Y."/>
            <person name="Huang J."/>
            <person name="Zhao X.-W."/>
            <person name="Ke S."/>
            <person name="Chen Y.-Y."/>
            <person name="Wu W.-L."/>
            <person name="Hsu J.-L."/>
            <person name="Lin Y.-F."/>
            <person name="Huang M.-D."/>
            <person name="Li C.-Y."/>
            <person name="Huang L."/>
            <person name="Wang Z.-W."/>
            <person name="Zhao X."/>
            <person name="Zhong W.-Y."/>
            <person name="Peng D.-H."/>
            <person name="Ahmad S."/>
            <person name="Lan S."/>
            <person name="Zhang J.-S."/>
            <person name="Tsai W.-C."/>
            <person name="Van De Peer Y."/>
            <person name="Liu Z.-J."/>
        </authorList>
    </citation>
    <scope>NUCLEOTIDE SEQUENCE</scope>
    <source>
        <strain evidence="5">SCP</strain>
        <tissue evidence="5">Leaves</tissue>
    </source>
</reference>
<dbReference type="FunFam" id="1.25.70.10:FF:000001">
    <property type="entry name" value="Mitochondrial transcription termination factor-like"/>
    <property type="match status" value="1"/>
</dbReference>
<dbReference type="SMART" id="SM00733">
    <property type="entry name" value="Mterf"/>
    <property type="match status" value="8"/>
</dbReference>
<dbReference type="Gene3D" id="1.25.70.10">
    <property type="entry name" value="Transcription termination factor 3, mitochondrial"/>
    <property type="match status" value="1"/>
</dbReference>
<evidence type="ECO:0000256" key="1">
    <source>
        <dbReference type="ARBA" id="ARBA00007692"/>
    </source>
</evidence>
<sequence length="393" mass="44621">MLKLLCQNASHIRRLTKSLSYSTKSILNGTHSRFLENPSPKSITHLSNRPKGKDPSPTTVSYLVNSCGLSSESALKSSKRFRIVSVENADSVLALFKNHGFDQTQLSRLITRFPAVLMLDPDKILKPKMEFLQHRLGIPSARLAEIVSVNPLFFTGSLEKRIRPSFGLLSDVVGTDENAIVVITRMPGLLCMDLHKILLPKEALLRKHGVPASVISKWIMKSPRNLTVCDDRFSEVVAELKMMGFDPSRTLYLYALHTMLGMSSSNWKRKCEAYKSLGWSEDELLKLFKKHPCCIAMSETKLRKAMEFLTKCLGWDICKILKNPCCLAFSLEKRMLPRYKVMQKLLSNGLLKKDFCWSTVFGLNEKNFLKKFVNKYQGEAPKLMEAYCKEMGI</sequence>
<proteinExistence type="inferred from homology"/>
<evidence type="ECO:0000256" key="4">
    <source>
        <dbReference type="SAM" id="MobiDB-lite"/>
    </source>
</evidence>
<evidence type="ECO:0000313" key="5">
    <source>
        <dbReference type="EMBL" id="KAK1277892.1"/>
    </source>
</evidence>
<keyword evidence="2" id="KW-0805">Transcription regulation</keyword>
<dbReference type="AlphaFoldDB" id="A0AAV9BN94"/>
<comment type="caution">
    <text evidence="5">The sequence shown here is derived from an EMBL/GenBank/DDBJ whole genome shotgun (WGS) entry which is preliminary data.</text>
</comment>
<evidence type="ECO:0000256" key="3">
    <source>
        <dbReference type="ARBA" id="ARBA00022946"/>
    </source>
</evidence>
<dbReference type="EMBL" id="JAUJYN010000002">
    <property type="protein sequence ID" value="KAK1277892.1"/>
    <property type="molecule type" value="Genomic_DNA"/>
</dbReference>
<dbReference type="InterPro" id="IPR003690">
    <property type="entry name" value="MTERF"/>
</dbReference>
<dbReference type="Pfam" id="PF02536">
    <property type="entry name" value="mTERF"/>
    <property type="match status" value="2"/>
</dbReference>
<dbReference type="InterPro" id="IPR038538">
    <property type="entry name" value="MTERF_sf"/>
</dbReference>
<protein>
    <submittedName>
        <fullName evidence="5">Uncharacterized protein</fullName>
    </submittedName>
</protein>
<reference evidence="5" key="1">
    <citation type="journal article" date="2023" name="Nat. Commun.">
        <title>Diploid and tetraploid genomes of Acorus and the evolution of monocots.</title>
        <authorList>
            <person name="Ma L."/>
            <person name="Liu K.W."/>
            <person name="Li Z."/>
            <person name="Hsiao Y.Y."/>
            <person name="Qi Y."/>
            <person name="Fu T."/>
            <person name="Tang G.D."/>
            <person name="Zhang D."/>
            <person name="Sun W.H."/>
            <person name="Liu D.K."/>
            <person name="Li Y."/>
            <person name="Chen G.Z."/>
            <person name="Liu X.D."/>
            <person name="Liao X.Y."/>
            <person name="Jiang Y.T."/>
            <person name="Yu X."/>
            <person name="Hao Y."/>
            <person name="Huang J."/>
            <person name="Zhao X.W."/>
            <person name="Ke S."/>
            <person name="Chen Y.Y."/>
            <person name="Wu W.L."/>
            <person name="Hsu J.L."/>
            <person name="Lin Y.F."/>
            <person name="Huang M.D."/>
            <person name="Li C.Y."/>
            <person name="Huang L."/>
            <person name="Wang Z.W."/>
            <person name="Zhao X."/>
            <person name="Zhong W.Y."/>
            <person name="Peng D.H."/>
            <person name="Ahmad S."/>
            <person name="Lan S."/>
            <person name="Zhang J.S."/>
            <person name="Tsai W.C."/>
            <person name="Van de Peer Y."/>
            <person name="Liu Z.J."/>
        </authorList>
    </citation>
    <scope>NUCLEOTIDE SEQUENCE</scope>
    <source>
        <strain evidence="5">SCP</strain>
    </source>
</reference>
<keyword evidence="2" id="KW-0804">Transcription</keyword>
<feature type="region of interest" description="Disordered" evidence="4">
    <location>
        <begin position="37"/>
        <end position="57"/>
    </location>
</feature>
<dbReference type="PANTHER" id="PTHR13068">
    <property type="entry name" value="CGI-12 PROTEIN-RELATED"/>
    <property type="match status" value="1"/>
</dbReference>